<sequence length="403" mass="45534">MGPLLFHGGFTSLVLALNLHLSQAFFPYHGSGCFLAPSRIRLRLAYRILMPCGPACVVSHEALVAHLIPPRHQTMERPSRCSSEGEWQSEKDNLLPESEYIPPSSHRRSTRSIALIILSIITTNLLSTLLTYTLTKSSTISSYSQDLPSSKSILPLFSFNPHLTDLPYSPKLLPKPGPHPPQNPLQQPHPQPHIHLFRPTFNPSRQSLERPRNPRRHVLAPENALGEGIGASYGVFVQGLHDMHCLVGQVKRKVSLLLGVDADGAMHCAQNEIRRALYFNKDYYRQFEDDSLTPEWIVVSPAGASFMAKTDVFFFFFSFPGHCLDNMRERIMCSADTGVIPTVWVSEEENYPLFGWQEHKCHDYKALMDWFRNWHASDLAKKVDWTGKLKAPDETGDVIARLT</sequence>
<dbReference type="RefSeq" id="XP_007922130.1">
    <property type="nucleotide sequence ID" value="XM_007923939.1"/>
</dbReference>
<feature type="signal peptide" evidence="3">
    <location>
        <begin position="1"/>
        <end position="24"/>
    </location>
</feature>
<dbReference type="STRING" id="383855.N1Q9H1"/>
<evidence type="ECO:0000256" key="3">
    <source>
        <dbReference type="SAM" id="SignalP"/>
    </source>
</evidence>
<dbReference type="InterPro" id="IPR021765">
    <property type="entry name" value="UstYa-like"/>
</dbReference>
<name>N1Q9H1_PSEFD</name>
<gene>
    <name evidence="4" type="ORF">MYCFIDRAFT_170987</name>
</gene>
<evidence type="ECO:0000313" key="4">
    <source>
        <dbReference type="EMBL" id="EME89545.1"/>
    </source>
</evidence>
<dbReference type="Pfam" id="PF11807">
    <property type="entry name" value="UstYa"/>
    <property type="match status" value="1"/>
</dbReference>
<keyword evidence="5" id="KW-1185">Reference proteome</keyword>
<proteinExistence type="inferred from homology"/>
<evidence type="ECO:0000256" key="2">
    <source>
        <dbReference type="SAM" id="MobiDB-lite"/>
    </source>
</evidence>
<dbReference type="Proteomes" id="UP000016932">
    <property type="component" value="Unassembled WGS sequence"/>
</dbReference>
<dbReference type="PANTHER" id="PTHR33365:SF6">
    <property type="entry name" value="OXIDASE USTYA"/>
    <property type="match status" value="1"/>
</dbReference>
<feature type="region of interest" description="Disordered" evidence="2">
    <location>
        <begin position="168"/>
        <end position="214"/>
    </location>
</feature>
<dbReference type="PANTHER" id="PTHR33365">
    <property type="entry name" value="YALI0B05434P"/>
    <property type="match status" value="1"/>
</dbReference>
<dbReference type="OrthoDB" id="3687641at2759"/>
<accession>N1Q9H1</accession>
<dbReference type="HOGENOM" id="CLU_683573_0_0_1"/>
<dbReference type="KEGG" id="pfj:MYCFIDRAFT_170987"/>
<feature type="chain" id="PRO_5004109413" evidence="3">
    <location>
        <begin position="25"/>
        <end position="403"/>
    </location>
</feature>
<dbReference type="eggNOG" id="ENOG502RAW0">
    <property type="taxonomic scope" value="Eukaryota"/>
</dbReference>
<protein>
    <submittedName>
        <fullName evidence="4">Uncharacterized protein</fullName>
    </submittedName>
</protein>
<reference evidence="4 5" key="1">
    <citation type="journal article" date="2012" name="PLoS Pathog.">
        <title>Diverse lifestyles and strategies of plant pathogenesis encoded in the genomes of eighteen Dothideomycetes fungi.</title>
        <authorList>
            <person name="Ohm R.A."/>
            <person name="Feau N."/>
            <person name="Henrissat B."/>
            <person name="Schoch C.L."/>
            <person name="Horwitz B.A."/>
            <person name="Barry K.W."/>
            <person name="Condon B.J."/>
            <person name="Copeland A.C."/>
            <person name="Dhillon B."/>
            <person name="Glaser F."/>
            <person name="Hesse C.N."/>
            <person name="Kosti I."/>
            <person name="LaButti K."/>
            <person name="Lindquist E.A."/>
            <person name="Lucas S."/>
            <person name="Salamov A.A."/>
            <person name="Bradshaw R.E."/>
            <person name="Ciuffetti L."/>
            <person name="Hamelin R.C."/>
            <person name="Kema G.H.J."/>
            <person name="Lawrence C."/>
            <person name="Scott J.A."/>
            <person name="Spatafora J.W."/>
            <person name="Turgeon B.G."/>
            <person name="de Wit P.J.G.M."/>
            <person name="Zhong S."/>
            <person name="Goodwin S.B."/>
            <person name="Grigoriev I.V."/>
        </authorList>
    </citation>
    <scope>NUCLEOTIDE SEQUENCE [LARGE SCALE GENOMIC DNA]</scope>
    <source>
        <strain evidence="4 5">CIRAD86</strain>
    </source>
</reference>
<dbReference type="GO" id="GO:0043386">
    <property type="term" value="P:mycotoxin biosynthetic process"/>
    <property type="evidence" value="ECO:0007669"/>
    <property type="project" value="InterPro"/>
</dbReference>
<organism evidence="4 5">
    <name type="scientific">Pseudocercospora fijiensis (strain CIRAD86)</name>
    <name type="common">Black leaf streak disease fungus</name>
    <name type="synonym">Mycosphaerella fijiensis</name>
    <dbReference type="NCBI Taxonomy" id="383855"/>
    <lineage>
        <taxon>Eukaryota</taxon>
        <taxon>Fungi</taxon>
        <taxon>Dikarya</taxon>
        <taxon>Ascomycota</taxon>
        <taxon>Pezizomycotina</taxon>
        <taxon>Dothideomycetes</taxon>
        <taxon>Dothideomycetidae</taxon>
        <taxon>Mycosphaerellales</taxon>
        <taxon>Mycosphaerellaceae</taxon>
        <taxon>Pseudocercospora</taxon>
    </lineage>
</organism>
<feature type="compositionally biased region" description="Pro residues" evidence="2">
    <location>
        <begin position="173"/>
        <end position="191"/>
    </location>
</feature>
<evidence type="ECO:0000313" key="5">
    <source>
        <dbReference type="Proteomes" id="UP000016932"/>
    </source>
</evidence>
<dbReference type="GeneID" id="19332564"/>
<comment type="similarity">
    <text evidence="1">Belongs to the ustYa family.</text>
</comment>
<dbReference type="AlphaFoldDB" id="N1Q9H1"/>
<evidence type="ECO:0000256" key="1">
    <source>
        <dbReference type="ARBA" id="ARBA00035112"/>
    </source>
</evidence>
<dbReference type="EMBL" id="KB446555">
    <property type="protein sequence ID" value="EME89545.1"/>
    <property type="molecule type" value="Genomic_DNA"/>
</dbReference>
<dbReference type="VEuPathDB" id="FungiDB:MYCFIDRAFT_170987"/>
<keyword evidence="3" id="KW-0732">Signal</keyword>